<evidence type="ECO:0000256" key="10">
    <source>
        <dbReference type="PIRSR" id="PIRSR614732-1"/>
    </source>
</evidence>
<evidence type="ECO:0000256" key="3">
    <source>
        <dbReference type="ARBA" id="ARBA00011738"/>
    </source>
</evidence>
<keyword evidence="6 9" id="KW-0456">Lyase</keyword>
<proteinExistence type="inferred from homology"/>
<name>A0AAW9PTR5_9CYAN</name>
<dbReference type="AlphaFoldDB" id="A0AAW9PTR5"/>
<dbReference type="InterPro" id="IPR047596">
    <property type="entry name" value="OMPdecase_bac"/>
</dbReference>
<comment type="catalytic activity">
    <reaction evidence="7 9 12">
        <text>orotidine 5'-phosphate + H(+) = UMP + CO2</text>
        <dbReference type="Rhea" id="RHEA:11596"/>
        <dbReference type="ChEBI" id="CHEBI:15378"/>
        <dbReference type="ChEBI" id="CHEBI:16526"/>
        <dbReference type="ChEBI" id="CHEBI:57538"/>
        <dbReference type="ChEBI" id="CHEBI:57865"/>
        <dbReference type="EC" id="4.1.1.23"/>
    </reaction>
</comment>
<dbReference type="InterPro" id="IPR013785">
    <property type="entry name" value="Aldolase_TIM"/>
</dbReference>
<dbReference type="PROSITE" id="PS00156">
    <property type="entry name" value="OMPDECASE"/>
    <property type="match status" value="1"/>
</dbReference>
<keyword evidence="5 9" id="KW-0665">Pyrimidine biosynthesis</keyword>
<feature type="binding site" evidence="9 11">
    <location>
        <position position="206"/>
    </location>
    <ligand>
        <name>substrate</name>
    </ligand>
</feature>
<evidence type="ECO:0000256" key="9">
    <source>
        <dbReference type="HAMAP-Rule" id="MF_01200"/>
    </source>
</evidence>
<feature type="binding site" evidence="9 11">
    <location>
        <position position="144"/>
    </location>
    <ligand>
        <name>substrate</name>
    </ligand>
</feature>
<dbReference type="CDD" id="cd04725">
    <property type="entry name" value="OMP_decarboxylase_like"/>
    <property type="match status" value="1"/>
</dbReference>
<dbReference type="SUPFAM" id="SSF51366">
    <property type="entry name" value="Ribulose-phoshate binding barrel"/>
    <property type="match status" value="1"/>
</dbReference>
<dbReference type="FunFam" id="3.20.20.70:FF:000015">
    <property type="entry name" value="Orotidine 5'-phosphate decarboxylase"/>
    <property type="match status" value="1"/>
</dbReference>
<evidence type="ECO:0000313" key="14">
    <source>
        <dbReference type="EMBL" id="MEE3715982.1"/>
    </source>
</evidence>
<comment type="function">
    <text evidence="1 9">Catalyzes the decarboxylation of orotidine 5'-monophosphate (OMP) to uridine 5'-monophosphate (UMP).</text>
</comment>
<comment type="similarity">
    <text evidence="8 9">Belongs to the OMP decarboxylase family. Type 1 subfamily.</text>
</comment>
<evidence type="ECO:0000256" key="6">
    <source>
        <dbReference type="ARBA" id="ARBA00023239"/>
    </source>
</evidence>
<dbReference type="InterPro" id="IPR014732">
    <property type="entry name" value="OMPdecase"/>
</dbReference>
<dbReference type="EC" id="4.1.1.23" evidence="9"/>
<dbReference type="PANTHER" id="PTHR32119">
    <property type="entry name" value="OROTIDINE 5'-PHOSPHATE DECARBOXYLASE"/>
    <property type="match status" value="1"/>
</dbReference>
<reference evidence="14" key="1">
    <citation type="submission" date="2024-01" db="EMBL/GenBank/DDBJ databases">
        <title>Bank of Algae and Cyanobacteria of the Azores (BACA) strain genomes.</title>
        <authorList>
            <person name="Luz R."/>
            <person name="Cordeiro R."/>
            <person name="Fonseca A."/>
            <person name="Goncalves V."/>
        </authorList>
    </citation>
    <scope>NUCLEOTIDE SEQUENCE</scope>
    <source>
        <strain evidence="14">BACA0141</strain>
    </source>
</reference>
<evidence type="ECO:0000256" key="12">
    <source>
        <dbReference type="RuleBase" id="RU000512"/>
    </source>
</evidence>
<evidence type="ECO:0000256" key="5">
    <source>
        <dbReference type="ARBA" id="ARBA00022975"/>
    </source>
</evidence>
<feature type="active site" description="For OMPdecase activity" evidence="10">
    <location>
        <position position="92"/>
    </location>
</feature>
<keyword evidence="15" id="KW-1185">Reference proteome</keyword>
<feature type="active site" description="For OMPdecase activity" evidence="10">
    <location>
        <position position="87"/>
    </location>
</feature>
<sequence>MSVSIRTTRHLMQSMFFPSEQISDKISEQVSHKIIVALDVPSAAEAVALCDRLPEVSFWKVGLELFIAEGHAILSELKQRQKQIFLDLKLHDIPNTVASACRVAAKFDVDFLTVHAVGGKAMLKAAQAEVEGSSTKLLGISLLTSISSRELAFDLKVPLELPEYALHMAETAQTCGLAGAVCSPHEVSSLRSLLGRDFYLVTPGVRPTWAATGDQKRVMTPKQAIALGANYLVIGRPITAAPDPVLAWQKICDEITDAS</sequence>
<dbReference type="NCBIfam" id="TIGR01740">
    <property type="entry name" value="pyrF"/>
    <property type="match status" value="1"/>
</dbReference>
<dbReference type="EMBL" id="JAZBJZ010000010">
    <property type="protein sequence ID" value="MEE3715982.1"/>
    <property type="molecule type" value="Genomic_DNA"/>
</dbReference>
<evidence type="ECO:0000256" key="8">
    <source>
        <dbReference type="ARBA" id="ARBA00061012"/>
    </source>
</evidence>
<feature type="binding site" evidence="9 11">
    <location>
        <position position="215"/>
    </location>
    <ligand>
        <name>substrate</name>
    </ligand>
</feature>
<keyword evidence="4 9" id="KW-0210">Decarboxylase</keyword>
<comment type="subunit">
    <text evidence="3 9">Homodimer.</text>
</comment>
<gene>
    <name evidence="9 14" type="primary">pyrF</name>
    <name evidence="14" type="ORF">V2H45_04385</name>
</gene>
<dbReference type="SMART" id="SM00934">
    <property type="entry name" value="OMPdecase"/>
    <property type="match status" value="1"/>
</dbReference>
<feature type="binding site" evidence="9 11">
    <location>
        <position position="60"/>
    </location>
    <ligand>
        <name>substrate</name>
    </ligand>
</feature>
<organism evidence="14 15">
    <name type="scientific">Tumidithrix elongata BACA0141</name>
    <dbReference type="NCBI Taxonomy" id="2716417"/>
    <lineage>
        <taxon>Bacteria</taxon>
        <taxon>Bacillati</taxon>
        <taxon>Cyanobacteriota</taxon>
        <taxon>Cyanophyceae</taxon>
        <taxon>Pseudanabaenales</taxon>
        <taxon>Pseudanabaenaceae</taxon>
        <taxon>Tumidithrix</taxon>
        <taxon>Tumidithrix elongata</taxon>
    </lineage>
</organism>
<dbReference type="Pfam" id="PF00215">
    <property type="entry name" value="OMPdecase"/>
    <property type="match status" value="1"/>
</dbReference>
<dbReference type="GO" id="GO:0006207">
    <property type="term" value="P:'de novo' pyrimidine nucleobase biosynthetic process"/>
    <property type="evidence" value="ECO:0007669"/>
    <property type="project" value="InterPro"/>
</dbReference>
<evidence type="ECO:0000259" key="13">
    <source>
        <dbReference type="SMART" id="SM00934"/>
    </source>
</evidence>
<dbReference type="GO" id="GO:0005829">
    <property type="term" value="C:cytosol"/>
    <property type="evidence" value="ECO:0007669"/>
    <property type="project" value="TreeGrafter"/>
</dbReference>
<feature type="active site" description="Proton donor" evidence="9">
    <location>
        <position position="89"/>
    </location>
</feature>
<dbReference type="InterPro" id="IPR018089">
    <property type="entry name" value="OMPdecase_AS"/>
</dbReference>
<dbReference type="GO" id="GO:0004590">
    <property type="term" value="F:orotidine-5'-phosphate decarboxylase activity"/>
    <property type="evidence" value="ECO:0007669"/>
    <property type="project" value="UniProtKB-UniRule"/>
</dbReference>
<feature type="binding site" evidence="9 11">
    <location>
        <position position="236"/>
    </location>
    <ligand>
        <name>substrate</name>
    </ligand>
</feature>
<evidence type="ECO:0000256" key="1">
    <source>
        <dbReference type="ARBA" id="ARBA00002356"/>
    </source>
</evidence>
<dbReference type="Proteomes" id="UP001333818">
    <property type="component" value="Unassembled WGS sequence"/>
</dbReference>
<dbReference type="Gene3D" id="3.20.20.70">
    <property type="entry name" value="Aldolase class I"/>
    <property type="match status" value="1"/>
</dbReference>
<feature type="binding site" evidence="9 11">
    <location>
        <position position="235"/>
    </location>
    <ligand>
        <name>substrate</name>
    </ligand>
</feature>
<dbReference type="HAMAP" id="MF_01200_B">
    <property type="entry name" value="OMPdecase_type1_B"/>
    <property type="match status" value="1"/>
</dbReference>
<evidence type="ECO:0000256" key="11">
    <source>
        <dbReference type="PIRSR" id="PIRSR614732-2"/>
    </source>
</evidence>
<feature type="domain" description="Orotidine 5'-phosphate decarboxylase" evidence="13">
    <location>
        <begin position="33"/>
        <end position="251"/>
    </location>
</feature>
<feature type="active site" description="For OMPdecase activity" evidence="10">
    <location>
        <position position="89"/>
    </location>
</feature>
<dbReference type="GO" id="GO:0044205">
    <property type="term" value="P:'de novo' UMP biosynthetic process"/>
    <property type="evidence" value="ECO:0007669"/>
    <property type="project" value="UniProtKB-UniRule"/>
</dbReference>
<dbReference type="InterPro" id="IPR001754">
    <property type="entry name" value="OMPdeCOase_dom"/>
</dbReference>
<feature type="binding site" evidence="9">
    <location>
        <begin position="87"/>
        <end position="96"/>
    </location>
    <ligand>
        <name>substrate</name>
    </ligand>
</feature>
<dbReference type="PANTHER" id="PTHR32119:SF2">
    <property type="entry name" value="OROTIDINE 5'-PHOSPHATE DECARBOXYLASE"/>
    <property type="match status" value="1"/>
</dbReference>
<accession>A0AAW9PTR5</accession>
<evidence type="ECO:0000256" key="2">
    <source>
        <dbReference type="ARBA" id="ARBA00004861"/>
    </source>
</evidence>
<protein>
    <recommendedName>
        <fullName evidence="9">Orotidine 5'-phosphate decarboxylase</fullName>
        <ecNumber evidence="9">4.1.1.23</ecNumber>
    </recommendedName>
    <alternativeName>
        <fullName evidence="9">OMP decarboxylase</fullName>
        <shortName evidence="9">OMPDCase</shortName>
        <shortName evidence="9">OMPdecase</shortName>
    </alternativeName>
</protein>
<evidence type="ECO:0000256" key="7">
    <source>
        <dbReference type="ARBA" id="ARBA00049157"/>
    </source>
</evidence>
<dbReference type="NCBIfam" id="NF001273">
    <property type="entry name" value="PRK00230.1"/>
    <property type="match status" value="1"/>
</dbReference>
<comment type="pathway">
    <text evidence="2 9 12">Pyrimidine metabolism; UMP biosynthesis via de novo pathway; UMP from orotate: step 2/2.</text>
</comment>
<feature type="binding site" evidence="9 11">
    <location>
        <position position="39"/>
    </location>
    <ligand>
        <name>substrate</name>
    </ligand>
</feature>
<dbReference type="InterPro" id="IPR011060">
    <property type="entry name" value="RibuloseP-bd_barrel"/>
</dbReference>
<comment type="caution">
    <text evidence="14">The sequence shown here is derived from an EMBL/GenBank/DDBJ whole genome shotgun (WGS) entry which is preliminary data.</text>
</comment>
<evidence type="ECO:0000256" key="4">
    <source>
        <dbReference type="ARBA" id="ARBA00022793"/>
    </source>
</evidence>
<evidence type="ECO:0000313" key="15">
    <source>
        <dbReference type="Proteomes" id="UP001333818"/>
    </source>
</evidence>